<keyword evidence="4" id="KW-1185">Reference proteome</keyword>
<dbReference type="Pfam" id="PF02604">
    <property type="entry name" value="PhdYeFM_antitox"/>
    <property type="match status" value="1"/>
</dbReference>
<name>A0A1U7NZ56_9DEIO</name>
<accession>A0A1U7NZ56</accession>
<sequence>MKEAWKLQDAKSRFSEVVDAALREGPQTVTRRGEKAVVVLSHREFVRLSQAETTLDDALSGAPQELSFGRDPAVIPAVTLE</sequence>
<dbReference type="InterPro" id="IPR036165">
    <property type="entry name" value="YefM-like_sf"/>
</dbReference>
<dbReference type="Proteomes" id="UP000186607">
    <property type="component" value="Unassembled WGS sequence"/>
</dbReference>
<dbReference type="NCBIfam" id="TIGR01552">
    <property type="entry name" value="phd_fam"/>
    <property type="match status" value="1"/>
</dbReference>
<gene>
    <name evidence="3" type="ORF">BOO71_0006646</name>
</gene>
<evidence type="ECO:0000256" key="2">
    <source>
        <dbReference type="RuleBase" id="RU362080"/>
    </source>
</evidence>
<dbReference type="STRING" id="249408.BOO71_0006646"/>
<comment type="similarity">
    <text evidence="1 2">Belongs to the phD/YefM antitoxin family.</text>
</comment>
<proteinExistence type="inferred from homology"/>
<evidence type="ECO:0000313" key="4">
    <source>
        <dbReference type="Proteomes" id="UP000186607"/>
    </source>
</evidence>
<dbReference type="AlphaFoldDB" id="A0A1U7NZ56"/>
<reference evidence="3 4" key="1">
    <citation type="submission" date="2017-01" db="EMBL/GenBank/DDBJ databases">
        <title>Genome Analysis of Deinococcus marmoris KOPRI26562.</title>
        <authorList>
            <person name="Kim J.H."/>
            <person name="Oh H.-M."/>
        </authorList>
    </citation>
    <scope>NUCLEOTIDE SEQUENCE [LARGE SCALE GENOMIC DNA]</scope>
    <source>
        <strain evidence="3 4">KOPRI26562</strain>
    </source>
</reference>
<organism evidence="3 4">
    <name type="scientific">Deinococcus marmoris</name>
    <dbReference type="NCBI Taxonomy" id="249408"/>
    <lineage>
        <taxon>Bacteria</taxon>
        <taxon>Thermotogati</taxon>
        <taxon>Deinococcota</taxon>
        <taxon>Deinococci</taxon>
        <taxon>Deinococcales</taxon>
        <taxon>Deinococcaceae</taxon>
        <taxon>Deinococcus</taxon>
    </lineage>
</organism>
<dbReference type="RefSeq" id="WP_075832388.1">
    <property type="nucleotide sequence ID" value="NZ_MSTI01000074.1"/>
</dbReference>
<comment type="caution">
    <text evidence="3">The sequence shown here is derived from an EMBL/GenBank/DDBJ whole genome shotgun (WGS) entry which is preliminary data.</text>
</comment>
<evidence type="ECO:0000256" key="1">
    <source>
        <dbReference type="ARBA" id="ARBA00009981"/>
    </source>
</evidence>
<dbReference type="OrthoDB" id="71688at2"/>
<evidence type="ECO:0000313" key="3">
    <source>
        <dbReference type="EMBL" id="OLV18199.1"/>
    </source>
</evidence>
<dbReference type="EMBL" id="MSTI01000074">
    <property type="protein sequence ID" value="OLV18199.1"/>
    <property type="molecule type" value="Genomic_DNA"/>
</dbReference>
<dbReference type="InterPro" id="IPR006442">
    <property type="entry name" value="Antitoxin_Phd/YefM"/>
</dbReference>
<protein>
    <recommendedName>
        <fullName evidence="2">Antitoxin</fullName>
    </recommendedName>
</protein>
<comment type="function">
    <text evidence="2">Antitoxin component of a type II toxin-antitoxin (TA) system.</text>
</comment>
<dbReference type="SUPFAM" id="SSF143120">
    <property type="entry name" value="YefM-like"/>
    <property type="match status" value="1"/>
</dbReference>
<dbReference type="Gene3D" id="3.40.1620.10">
    <property type="entry name" value="YefM-like domain"/>
    <property type="match status" value="1"/>
</dbReference>